<organism evidence="3">
    <name type="scientific">viral metagenome</name>
    <dbReference type="NCBI Taxonomy" id="1070528"/>
    <lineage>
        <taxon>unclassified sequences</taxon>
        <taxon>metagenomes</taxon>
        <taxon>organismal metagenomes</taxon>
    </lineage>
</organism>
<protein>
    <recommendedName>
        <fullName evidence="2">Nudix hydrolase domain-containing protein</fullName>
    </recommendedName>
</protein>
<dbReference type="PANTHER" id="PTHR21340">
    <property type="entry name" value="DIADENOSINE 5,5-P1,P4-TETRAPHOSPHATE PYROPHOSPHOHYDROLASE MUTT"/>
    <property type="match status" value="1"/>
</dbReference>
<dbReference type="PROSITE" id="PS51462">
    <property type="entry name" value="NUDIX"/>
    <property type="match status" value="1"/>
</dbReference>
<dbReference type="PROSITE" id="PS00893">
    <property type="entry name" value="NUDIX_BOX"/>
    <property type="match status" value="1"/>
</dbReference>
<dbReference type="GO" id="GO:0006167">
    <property type="term" value="P:AMP biosynthetic process"/>
    <property type="evidence" value="ECO:0007669"/>
    <property type="project" value="TreeGrafter"/>
</dbReference>
<name>A0A6C0DYE5_9ZZZZ</name>
<dbReference type="PANTHER" id="PTHR21340:SF0">
    <property type="entry name" value="BIS(5'-NUCLEOSYL)-TETRAPHOSPHATASE [ASYMMETRICAL]"/>
    <property type="match status" value="1"/>
</dbReference>
<dbReference type="GO" id="GO:0004081">
    <property type="term" value="F:bis(5'-nucleosyl)-tetraphosphatase (asymmetrical) activity"/>
    <property type="evidence" value="ECO:0007669"/>
    <property type="project" value="TreeGrafter"/>
</dbReference>
<proteinExistence type="predicted"/>
<evidence type="ECO:0000313" key="3">
    <source>
        <dbReference type="EMBL" id="QHT20195.1"/>
    </source>
</evidence>
<dbReference type="SUPFAM" id="SSF55811">
    <property type="entry name" value="Nudix"/>
    <property type="match status" value="1"/>
</dbReference>
<dbReference type="GO" id="GO:0006754">
    <property type="term" value="P:ATP biosynthetic process"/>
    <property type="evidence" value="ECO:0007669"/>
    <property type="project" value="TreeGrafter"/>
</dbReference>
<dbReference type="InterPro" id="IPR051325">
    <property type="entry name" value="Nudix_hydrolase_domain"/>
</dbReference>
<keyword evidence="1" id="KW-0378">Hydrolase</keyword>
<evidence type="ECO:0000256" key="1">
    <source>
        <dbReference type="ARBA" id="ARBA00022801"/>
    </source>
</evidence>
<dbReference type="Gene3D" id="3.90.79.10">
    <property type="entry name" value="Nucleoside Triphosphate Pyrophosphohydrolase"/>
    <property type="match status" value="1"/>
</dbReference>
<feature type="domain" description="Nudix hydrolase" evidence="2">
    <location>
        <begin position="79"/>
        <end position="235"/>
    </location>
</feature>
<dbReference type="EMBL" id="MN739677">
    <property type="protein sequence ID" value="QHT20195.1"/>
    <property type="molecule type" value="Genomic_DNA"/>
</dbReference>
<accession>A0A6C0DYE5</accession>
<dbReference type="AlphaFoldDB" id="A0A6C0DYE5"/>
<reference evidence="3" key="1">
    <citation type="journal article" date="2020" name="Nature">
        <title>Giant virus diversity and host interactions through global metagenomics.</title>
        <authorList>
            <person name="Schulz F."/>
            <person name="Roux S."/>
            <person name="Paez-Espino D."/>
            <person name="Jungbluth S."/>
            <person name="Walsh D.A."/>
            <person name="Denef V.J."/>
            <person name="McMahon K.D."/>
            <person name="Konstantinidis K.T."/>
            <person name="Eloe-Fadrosh E.A."/>
            <person name="Kyrpides N.C."/>
            <person name="Woyke T."/>
        </authorList>
    </citation>
    <scope>NUCLEOTIDE SEQUENCE</scope>
    <source>
        <strain evidence="3">GVMAG-M-3300023174-60</strain>
    </source>
</reference>
<dbReference type="InterPro" id="IPR015797">
    <property type="entry name" value="NUDIX_hydrolase-like_dom_sf"/>
</dbReference>
<dbReference type="Pfam" id="PF00293">
    <property type="entry name" value="NUDIX"/>
    <property type="match status" value="1"/>
</dbReference>
<dbReference type="InterPro" id="IPR000086">
    <property type="entry name" value="NUDIX_hydrolase_dom"/>
</dbReference>
<dbReference type="InterPro" id="IPR020084">
    <property type="entry name" value="NUDIX_hydrolase_CS"/>
</dbReference>
<evidence type="ECO:0000259" key="2">
    <source>
        <dbReference type="PROSITE" id="PS51462"/>
    </source>
</evidence>
<sequence length="258" mass="30141">MKDNNITSLFSKANTISNGNESIQFLLIQRKDSLAFVEFIRGKYNPYEDEYLGRLLRGMTQKEQSSILSKSFEQLWHSVWGESSSVKSHKNDYDSSDKKFIIIKDRLPELIKSNPTKWTEPEWGFPKGRRNPHESDINCATREFQEETGLKRTDFTIIQNTYPISETFFGSNQVHYCHKYYIAICNTSVEVEMNMENLHMVREIGAIKWCTLDEATSKIRPDNVEKREILLKAGKIMRNFHPVHTNDLPRPIQHSYTP</sequence>